<dbReference type="RefSeq" id="WP_221048611.1">
    <property type="nucleotide sequence ID" value="NZ_AP019782.1"/>
</dbReference>
<dbReference type="GO" id="GO:0051996">
    <property type="term" value="F:squalene synthase [NAD(P)H] activity"/>
    <property type="evidence" value="ECO:0007669"/>
    <property type="project" value="InterPro"/>
</dbReference>
<protein>
    <submittedName>
        <fullName evidence="1">Farnesyl-diphosphate farnesyltransferase</fullName>
    </submittedName>
</protein>
<dbReference type="CDD" id="cd00683">
    <property type="entry name" value="Trans_IPPS_HH"/>
    <property type="match status" value="1"/>
</dbReference>
<dbReference type="PANTHER" id="PTHR11626:SF2">
    <property type="entry name" value="SQUALENE SYNTHASE"/>
    <property type="match status" value="1"/>
</dbReference>
<dbReference type="Proteomes" id="UP000824988">
    <property type="component" value="Chromosome"/>
</dbReference>
<reference evidence="1" key="1">
    <citation type="submission" date="2019-06" db="EMBL/GenBank/DDBJ databases">
        <title>Complete genome sequence of Methylogaea oryzae strain JCM16910.</title>
        <authorList>
            <person name="Asakawa S."/>
        </authorList>
    </citation>
    <scope>NUCLEOTIDE SEQUENCE</scope>
    <source>
        <strain evidence="1">E10</strain>
    </source>
</reference>
<sequence length="366" mass="40311">MNGTHATVADAIGQLSDDQLQAQLLEGVSRTFALTIPQLPQALYKAVANAYLLCRIVDTIEDEVALTSEQKRAFCRDFEAVVKGRADAASFSRRLAPLLSQQTIPAEHELIRCVPRVIAITHSLDQPQIDALAECVEIMAKGMADFQDKDLSAGLANLDEMDRYCYYVAGVVGEMLTKLFCHYSPEIAKNRDTMMKLAVSFGQGLQMTNILKDVWDDHQRGVSWLPRDIFAAYGYDLAQLSPQNNNAAFRAAYGEVVGVAHGHLRNALEYTMLIPSHETGMREFCLWALGMAVLTLRKINGNLAFTQSSQAKITRRSVKATIAASRLARRCNFLLKLLFNLAGIGLPAPKAPLLAAPNRTDNQLDA</sequence>
<evidence type="ECO:0000313" key="2">
    <source>
        <dbReference type="Proteomes" id="UP000824988"/>
    </source>
</evidence>
<accession>A0A8D4VMS5</accession>
<dbReference type="GO" id="GO:0016117">
    <property type="term" value="P:carotenoid biosynthetic process"/>
    <property type="evidence" value="ECO:0007669"/>
    <property type="project" value="UniProtKB-ARBA"/>
</dbReference>
<dbReference type="InterPro" id="IPR002060">
    <property type="entry name" value="Squ/phyt_synthse"/>
</dbReference>
<dbReference type="KEGG" id="moz:MoryE10_13360"/>
<dbReference type="GO" id="GO:0045338">
    <property type="term" value="P:farnesyl diphosphate metabolic process"/>
    <property type="evidence" value="ECO:0007669"/>
    <property type="project" value="InterPro"/>
</dbReference>
<dbReference type="EMBL" id="AP019782">
    <property type="protein sequence ID" value="BBL70730.1"/>
    <property type="molecule type" value="Genomic_DNA"/>
</dbReference>
<dbReference type="AlphaFoldDB" id="A0A8D4VMS5"/>
<dbReference type="InterPro" id="IPR019845">
    <property type="entry name" value="Squalene/phytoene_synthase_CS"/>
</dbReference>
<dbReference type="PROSITE" id="PS01044">
    <property type="entry name" value="SQUALEN_PHYTOEN_SYN_1"/>
    <property type="match status" value="1"/>
</dbReference>
<keyword evidence="2" id="KW-1185">Reference proteome</keyword>
<evidence type="ECO:0000313" key="1">
    <source>
        <dbReference type="EMBL" id="BBL70730.1"/>
    </source>
</evidence>
<dbReference type="Pfam" id="PF00494">
    <property type="entry name" value="SQS_PSY"/>
    <property type="match status" value="1"/>
</dbReference>
<name>A0A8D4VMS5_9GAMM</name>
<proteinExistence type="predicted"/>
<dbReference type="InterPro" id="IPR033904">
    <property type="entry name" value="Trans_IPPS_HH"/>
</dbReference>
<dbReference type="SFLD" id="SFLDG01018">
    <property type="entry name" value="Squalene/Phytoene_Synthase_Lik"/>
    <property type="match status" value="1"/>
</dbReference>
<dbReference type="InterPro" id="IPR044844">
    <property type="entry name" value="Trans_IPPS_euk-type"/>
</dbReference>
<gene>
    <name evidence="1" type="ORF">MoryE10_13360</name>
</gene>
<organism evidence="1 2">
    <name type="scientific">Methylogaea oryzae</name>
    <dbReference type="NCBI Taxonomy" id="1295382"/>
    <lineage>
        <taxon>Bacteria</taxon>
        <taxon>Pseudomonadati</taxon>
        <taxon>Pseudomonadota</taxon>
        <taxon>Gammaproteobacteria</taxon>
        <taxon>Methylococcales</taxon>
        <taxon>Methylococcaceae</taxon>
        <taxon>Methylogaea</taxon>
    </lineage>
</organism>
<dbReference type="SFLD" id="SFLDS00005">
    <property type="entry name" value="Isoprenoid_Synthase_Type_I"/>
    <property type="match status" value="1"/>
</dbReference>
<dbReference type="PANTHER" id="PTHR11626">
    <property type="entry name" value="FARNESYL-DIPHOSPHATE FARNESYLTRANSFERASE"/>
    <property type="match status" value="1"/>
</dbReference>